<protein>
    <submittedName>
        <fullName evidence="2">Stp1/IreP family PP2C-type Ser/Thr phosphatase</fullName>
    </submittedName>
</protein>
<evidence type="ECO:0000313" key="2">
    <source>
        <dbReference type="EMBL" id="MBU5677364.1"/>
    </source>
</evidence>
<dbReference type="NCBIfam" id="NF033484">
    <property type="entry name" value="Stp1_PP2C_phos"/>
    <property type="match status" value="1"/>
</dbReference>
<dbReference type="Pfam" id="PF00481">
    <property type="entry name" value="PP2C"/>
    <property type="match status" value="1"/>
</dbReference>
<evidence type="ECO:0000313" key="3">
    <source>
        <dbReference type="Proteomes" id="UP000779508"/>
    </source>
</evidence>
<dbReference type="InterPro" id="IPR001932">
    <property type="entry name" value="PPM-type_phosphatase-like_dom"/>
</dbReference>
<evidence type="ECO:0000259" key="1">
    <source>
        <dbReference type="PROSITE" id="PS51746"/>
    </source>
</evidence>
<name>A0ABS6G4F0_9FIRM</name>
<keyword evidence="3" id="KW-1185">Reference proteome</keyword>
<dbReference type="SMART" id="SM00331">
    <property type="entry name" value="PP2C_SIG"/>
    <property type="match status" value="1"/>
</dbReference>
<dbReference type="RefSeq" id="WP_216418073.1">
    <property type="nucleotide sequence ID" value="NZ_JAHLQK010000005.1"/>
</dbReference>
<sequence>MNVSAISDIGKVRDINEDNYCISEKGYGLFIVADGMGGHNAGEIASFLAVNSIKDHITKYVSIDMEEQSIKGIIYEAFNRANERILIHANENLSCDGMGTTATLVLKINSILYIGHVGDSRAYLIRDGAIEQITQDHSLVAELVRSGSITEMEAMKHPQKNVITRALGTSQSIKVDIFTIDFNAADALVLCTDGLSNFVDNYEIQKVVSELKDSNEACERLVSMANKRGGYDNITVLVAKNNEKNIESR</sequence>
<dbReference type="Proteomes" id="UP000779508">
    <property type="component" value="Unassembled WGS sequence"/>
</dbReference>
<dbReference type="SMART" id="SM00332">
    <property type="entry name" value="PP2Cc"/>
    <property type="match status" value="1"/>
</dbReference>
<proteinExistence type="predicted"/>
<dbReference type="PANTHER" id="PTHR47992">
    <property type="entry name" value="PROTEIN PHOSPHATASE"/>
    <property type="match status" value="1"/>
</dbReference>
<feature type="domain" description="PPM-type phosphatase" evidence="1">
    <location>
        <begin position="2"/>
        <end position="241"/>
    </location>
</feature>
<dbReference type="InterPro" id="IPR015655">
    <property type="entry name" value="PP2C"/>
</dbReference>
<gene>
    <name evidence="2" type="ORF">KQI88_13160</name>
</gene>
<accession>A0ABS6G4F0</accession>
<organism evidence="2 3">
    <name type="scientific">Alkaliphilus flagellatus</name>
    <dbReference type="NCBI Taxonomy" id="2841507"/>
    <lineage>
        <taxon>Bacteria</taxon>
        <taxon>Bacillati</taxon>
        <taxon>Bacillota</taxon>
        <taxon>Clostridia</taxon>
        <taxon>Peptostreptococcales</taxon>
        <taxon>Natronincolaceae</taxon>
        <taxon>Alkaliphilus</taxon>
    </lineage>
</organism>
<comment type="caution">
    <text evidence="2">The sequence shown here is derived from an EMBL/GenBank/DDBJ whole genome shotgun (WGS) entry which is preliminary data.</text>
</comment>
<dbReference type="PROSITE" id="PS51746">
    <property type="entry name" value="PPM_2"/>
    <property type="match status" value="1"/>
</dbReference>
<reference evidence="2 3" key="1">
    <citation type="submission" date="2021-06" db="EMBL/GenBank/DDBJ databases">
        <authorList>
            <person name="Sun Q."/>
            <person name="Li D."/>
        </authorList>
    </citation>
    <scope>NUCLEOTIDE SEQUENCE [LARGE SCALE GENOMIC DNA]</scope>
    <source>
        <strain evidence="2 3">MSJ-5</strain>
    </source>
</reference>
<dbReference type="CDD" id="cd00143">
    <property type="entry name" value="PP2Cc"/>
    <property type="match status" value="1"/>
</dbReference>
<dbReference type="EMBL" id="JAHLQK010000005">
    <property type="protein sequence ID" value="MBU5677364.1"/>
    <property type="molecule type" value="Genomic_DNA"/>
</dbReference>